<comment type="caution">
    <text evidence="2">The sequence shown here is derived from an EMBL/GenBank/DDBJ whole genome shotgun (WGS) entry which is preliminary data.</text>
</comment>
<organism evidence="2 3">
    <name type="scientific">Cercophora samala</name>
    <dbReference type="NCBI Taxonomy" id="330535"/>
    <lineage>
        <taxon>Eukaryota</taxon>
        <taxon>Fungi</taxon>
        <taxon>Dikarya</taxon>
        <taxon>Ascomycota</taxon>
        <taxon>Pezizomycotina</taxon>
        <taxon>Sordariomycetes</taxon>
        <taxon>Sordariomycetidae</taxon>
        <taxon>Sordariales</taxon>
        <taxon>Lasiosphaeriaceae</taxon>
        <taxon>Cercophora</taxon>
    </lineage>
</organism>
<evidence type="ECO:0000313" key="2">
    <source>
        <dbReference type="EMBL" id="KAK0666609.1"/>
    </source>
</evidence>
<reference evidence="2" key="1">
    <citation type="submission" date="2023-06" db="EMBL/GenBank/DDBJ databases">
        <title>Genome-scale phylogeny and comparative genomics of the fungal order Sordariales.</title>
        <authorList>
            <consortium name="Lawrence Berkeley National Laboratory"/>
            <person name="Hensen N."/>
            <person name="Bonometti L."/>
            <person name="Westerberg I."/>
            <person name="Brannstrom I.O."/>
            <person name="Guillou S."/>
            <person name="Cros-Aarteil S."/>
            <person name="Calhoun S."/>
            <person name="Haridas S."/>
            <person name="Kuo A."/>
            <person name="Mondo S."/>
            <person name="Pangilinan J."/>
            <person name="Riley R."/>
            <person name="Labutti K."/>
            <person name="Andreopoulos B."/>
            <person name="Lipzen A."/>
            <person name="Chen C."/>
            <person name="Yanf M."/>
            <person name="Daum C."/>
            <person name="Ng V."/>
            <person name="Clum A."/>
            <person name="Steindorff A."/>
            <person name="Ohm R."/>
            <person name="Martin F."/>
            <person name="Silar P."/>
            <person name="Natvig D."/>
            <person name="Lalanne C."/>
            <person name="Gautier V."/>
            <person name="Ament-Velasquez S.L."/>
            <person name="Kruys A."/>
            <person name="Hutchinson M.I."/>
            <person name="Powell A.J."/>
            <person name="Barry K."/>
            <person name="Miller A.N."/>
            <person name="Grigoriev I.V."/>
            <person name="Debuchy R."/>
            <person name="Gladieux P."/>
            <person name="Thoren M.H."/>
            <person name="Johannesson H."/>
        </authorList>
    </citation>
    <scope>NUCLEOTIDE SEQUENCE</scope>
    <source>
        <strain evidence="2">CBS 307.81</strain>
    </source>
</reference>
<dbReference type="Pfam" id="PF06985">
    <property type="entry name" value="HET"/>
    <property type="match status" value="1"/>
</dbReference>
<evidence type="ECO:0000313" key="3">
    <source>
        <dbReference type="Proteomes" id="UP001174997"/>
    </source>
</evidence>
<dbReference type="InterPro" id="IPR010730">
    <property type="entry name" value="HET"/>
</dbReference>
<dbReference type="AlphaFoldDB" id="A0AA39Z9B6"/>
<proteinExistence type="predicted"/>
<keyword evidence="3" id="KW-1185">Reference proteome</keyword>
<dbReference type="EMBL" id="JAULSY010000085">
    <property type="protein sequence ID" value="KAK0666609.1"/>
    <property type="molecule type" value="Genomic_DNA"/>
</dbReference>
<accession>A0AA39Z9B6</accession>
<feature type="domain" description="Heterokaryon incompatibility" evidence="1">
    <location>
        <begin position="22"/>
        <end position="112"/>
    </location>
</feature>
<dbReference type="Proteomes" id="UP001174997">
    <property type="component" value="Unassembled WGS sequence"/>
</dbReference>
<dbReference type="PANTHER" id="PTHR10622:SF10">
    <property type="entry name" value="HET DOMAIN-CONTAINING PROTEIN"/>
    <property type="match status" value="1"/>
</dbReference>
<dbReference type="PANTHER" id="PTHR10622">
    <property type="entry name" value="HET DOMAIN-CONTAINING PROTEIN"/>
    <property type="match status" value="1"/>
</dbReference>
<protein>
    <submittedName>
        <fullName evidence="2">Heterokaryon incompatibility protein-domain-containing protein</fullName>
    </submittedName>
</protein>
<gene>
    <name evidence="2" type="ORF">QBC41DRAFT_397768</name>
</gene>
<sequence length="260" mass="30279">MRLLHTTTYALEEFLGDEIPRYAILSHTWEGKEVTLRDMLQSNALEHLENPPSAAWEKIKNACKQARRDLWDYIWIDTCCIDKSSSAELQEAINSMFQWYAEAEMCYAFLSDLGPRLEHGPGKWKRPNVTKHRWFNRGWTLQELLAPADVYFFDCGQHQEFSSCKASEWGLARLHRVLREVSVARRMSWAAKRQTTRIEDQAYCLLGLFNINMPMLYGEGSKAFTRLQIEIMKTTDDCSLLAWGFRLPCPITTRSLRNIS</sequence>
<name>A0AA39Z9B6_9PEZI</name>
<evidence type="ECO:0000259" key="1">
    <source>
        <dbReference type="Pfam" id="PF06985"/>
    </source>
</evidence>